<evidence type="ECO:0000256" key="2">
    <source>
        <dbReference type="SAM" id="MobiDB-lite"/>
    </source>
</evidence>
<feature type="non-terminal residue" evidence="3">
    <location>
        <position position="1"/>
    </location>
</feature>
<dbReference type="InterPro" id="IPR050421">
    <property type="entry name" value="PPR"/>
</dbReference>
<accession>A0A814GVM0</accession>
<evidence type="ECO:0000313" key="3">
    <source>
        <dbReference type="EMBL" id="CAF1001566.1"/>
    </source>
</evidence>
<dbReference type="Proteomes" id="UP000663882">
    <property type="component" value="Unassembled WGS sequence"/>
</dbReference>
<dbReference type="PANTHER" id="PTHR47928">
    <property type="entry name" value="REPEAT-CONTAINING PROTEIN, PUTATIVE-RELATED"/>
    <property type="match status" value="1"/>
</dbReference>
<gene>
    <name evidence="3" type="ORF">RFH988_LOCUS14200</name>
</gene>
<feature type="repeat" description="PPR" evidence="1">
    <location>
        <begin position="990"/>
        <end position="1024"/>
    </location>
</feature>
<feature type="repeat" description="PPR" evidence="1">
    <location>
        <begin position="690"/>
        <end position="724"/>
    </location>
</feature>
<proteinExistence type="predicted"/>
<sequence>MSLGDDDNHDANVLPFADCEIATDVHLDRAISQLSKHNKNTKTRQKSRKRRFNDTNNDKDINLYNALSCIYFENAEEENNFLKFIPYTGPSNTLHLGQHLYLPQLISNTTNDSKFSFQRFIQDYDQTAITFLTSSLDTMSLSIYLRFGISYITKIDRTSDESMSLRDFTILRTRGKKLKTSFYTCKGVTSPKRLLTTITKLNYHQISSNTYSYEIQLYAMKNNLNSILHFQYDEQFHCRFIHSRPDHPVNFDFIRNKTSSIFRSIDDSYSDIFDFRIQLSRIKHLSKTDPIVLDILRGVPIDQVLFLDTSTQVLHVSSKLQKFVKYLKCTRSSSYQNFDDQFVINIGTYEEFQLNRQGQCEPLMKSSNIMTIELLDVKTIPSGKKLYDTGMWFSTLCQTCVDLPTATIEKDYNKSFKWFSSIFVWGKKYNQSIKQMSVNQLTTYKTQQSTQSYTSEELAFVKKILREENLRNILLNTNEEKSYDRKDIEQIFEKIMKRLKTSAAPSAKEAMKKVERAYRLLYEPDFGFLKLGVYSTLKEITRQLTNQMTFKHDNYTLPVLFNLCAQVANDQAMKTGRKLLHEIPVSYRNDNVVLNSAIDMLMKFGDVKSAERIFDSIKKKDIITYSAVMKGYIGNKMSEKALDLFEKINLKLDNITYTIVFNACAQLANDRAMKIGKKLLDEMPNDYRNNNIILNSAIDMFMKFGDVESAERIFDSIKKKNIITYGAMMKGYIGNEMFEKALDLFEQIHLNLDKVTYIIVFNACAQLATDRAAKIGKKLLDEMPNDYRNDNVVLTSAIDMFMKFGDVESAERIFDSIKKENIITYGAMMKGYIGNKMSEKALDLFEKINLKLDDVTHTVVFNACAQLANDRAMKIGKKLLDEMPDDYRNDNAVLTSAIYMLMKFGDVESAERIFDSIKKKNIITYGAMMKGYIGNKMSEKALDLFEKINLKLDDVTYIIVFNACAQLANDRAMKIGKKLLDGMPNDYRNNNIVLSSVTDMFMKFGDVESAERIFDSIKKKNIIPYCALMNGYNINREPWKCFKILEETKQQGIVLNEDAWNILIGTCSKIGMIRQSQYIIDQIPLHIQNLKQIQTSLIHMW</sequence>
<dbReference type="Pfam" id="PF01535">
    <property type="entry name" value="PPR"/>
    <property type="match status" value="6"/>
</dbReference>
<feature type="repeat" description="PPR" evidence="1">
    <location>
        <begin position="590"/>
        <end position="624"/>
    </location>
</feature>
<dbReference type="AlphaFoldDB" id="A0A814GVM0"/>
<dbReference type="PANTHER" id="PTHR47928:SF207">
    <property type="entry name" value="PENTATRICOPEPTIDE REPEAT-CONTAINING PROTEIN"/>
    <property type="match status" value="1"/>
</dbReference>
<dbReference type="PROSITE" id="PS51375">
    <property type="entry name" value="PPR"/>
    <property type="match status" value="3"/>
</dbReference>
<protein>
    <recommendedName>
        <fullName evidence="5">Pentatricopeptide repeat-containing protein</fullName>
    </recommendedName>
</protein>
<dbReference type="Pfam" id="PF13041">
    <property type="entry name" value="PPR_2"/>
    <property type="match status" value="1"/>
</dbReference>
<dbReference type="Gene3D" id="1.25.40.10">
    <property type="entry name" value="Tetratricopeptide repeat domain"/>
    <property type="match status" value="4"/>
</dbReference>
<evidence type="ECO:0008006" key="5">
    <source>
        <dbReference type="Google" id="ProtNLM"/>
    </source>
</evidence>
<evidence type="ECO:0000256" key="1">
    <source>
        <dbReference type="PROSITE-ProRule" id="PRU00708"/>
    </source>
</evidence>
<feature type="region of interest" description="Disordered" evidence="2">
    <location>
        <begin position="33"/>
        <end position="54"/>
    </location>
</feature>
<reference evidence="3" key="1">
    <citation type="submission" date="2021-02" db="EMBL/GenBank/DDBJ databases">
        <authorList>
            <person name="Nowell W R."/>
        </authorList>
    </citation>
    <scope>NUCLEOTIDE SEQUENCE</scope>
</reference>
<dbReference type="Pfam" id="PF13812">
    <property type="entry name" value="PPR_3"/>
    <property type="match status" value="1"/>
</dbReference>
<feature type="compositionally biased region" description="Basic residues" evidence="2">
    <location>
        <begin position="36"/>
        <end position="51"/>
    </location>
</feature>
<dbReference type="NCBIfam" id="TIGR00756">
    <property type="entry name" value="PPR"/>
    <property type="match status" value="4"/>
</dbReference>
<dbReference type="InterPro" id="IPR002885">
    <property type="entry name" value="PPR_rpt"/>
</dbReference>
<name>A0A814GVM0_9BILA</name>
<dbReference type="EMBL" id="CAJNOO010000651">
    <property type="protein sequence ID" value="CAF1001566.1"/>
    <property type="molecule type" value="Genomic_DNA"/>
</dbReference>
<dbReference type="OrthoDB" id="9976896at2759"/>
<dbReference type="InterPro" id="IPR011990">
    <property type="entry name" value="TPR-like_helical_dom_sf"/>
</dbReference>
<evidence type="ECO:0000313" key="4">
    <source>
        <dbReference type="Proteomes" id="UP000663882"/>
    </source>
</evidence>
<organism evidence="3 4">
    <name type="scientific">Rotaria sordida</name>
    <dbReference type="NCBI Taxonomy" id="392033"/>
    <lineage>
        <taxon>Eukaryota</taxon>
        <taxon>Metazoa</taxon>
        <taxon>Spiralia</taxon>
        <taxon>Gnathifera</taxon>
        <taxon>Rotifera</taxon>
        <taxon>Eurotatoria</taxon>
        <taxon>Bdelloidea</taxon>
        <taxon>Philodinida</taxon>
        <taxon>Philodinidae</taxon>
        <taxon>Rotaria</taxon>
    </lineage>
</organism>
<comment type="caution">
    <text evidence="3">The sequence shown here is derived from an EMBL/GenBank/DDBJ whole genome shotgun (WGS) entry which is preliminary data.</text>
</comment>